<dbReference type="Pfam" id="PF14223">
    <property type="entry name" value="Retrotran_gag_2"/>
    <property type="match status" value="1"/>
</dbReference>
<organism evidence="1 2">
    <name type="scientific">Piloderma croceum (strain F 1598)</name>
    <dbReference type="NCBI Taxonomy" id="765440"/>
    <lineage>
        <taxon>Eukaryota</taxon>
        <taxon>Fungi</taxon>
        <taxon>Dikarya</taxon>
        <taxon>Basidiomycota</taxon>
        <taxon>Agaricomycotina</taxon>
        <taxon>Agaricomycetes</taxon>
        <taxon>Agaricomycetidae</taxon>
        <taxon>Atheliales</taxon>
        <taxon>Atheliaceae</taxon>
        <taxon>Piloderma</taxon>
    </lineage>
</organism>
<keyword evidence="2" id="KW-1185">Reference proteome</keyword>
<reference evidence="2" key="2">
    <citation type="submission" date="2015-01" db="EMBL/GenBank/DDBJ databases">
        <title>Evolutionary Origins and Diversification of the Mycorrhizal Mutualists.</title>
        <authorList>
            <consortium name="DOE Joint Genome Institute"/>
            <consortium name="Mycorrhizal Genomics Consortium"/>
            <person name="Kohler A."/>
            <person name="Kuo A."/>
            <person name="Nagy L.G."/>
            <person name="Floudas D."/>
            <person name="Copeland A."/>
            <person name="Barry K.W."/>
            <person name="Cichocki N."/>
            <person name="Veneault-Fourrey C."/>
            <person name="LaButti K."/>
            <person name="Lindquist E.A."/>
            <person name="Lipzen A."/>
            <person name="Lundell T."/>
            <person name="Morin E."/>
            <person name="Murat C."/>
            <person name="Riley R."/>
            <person name="Ohm R."/>
            <person name="Sun H."/>
            <person name="Tunlid A."/>
            <person name="Henrissat B."/>
            <person name="Grigoriev I.V."/>
            <person name="Hibbett D.S."/>
            <person name="Martin F."/>
        </authorList>
    </citation>
    <scope>NUCLEOTIDE SEQUENCE [LARGE SCALE GENOMIC DNA]</scope>
    <source>
        <strain evidence="2">F 1598</strain>
    </source>
</reference>
<dbReference type="EMBL" id="KN833102">
    <property type="protein sequence ID" value="KIM72889.1"/>
    <property type="molecule type" value="Genomic_DNA"/>
</dbReference>
<dbReference type="OrthoDB" id="2692435at2759"/>
<gene>
    <name evidence="1" type="ORF">PILCRDRAFT_15701</name>
</gene>
<evidence type="ECO:0000313" key="2">
    <source>
        <dbReference type="Proteomes" id="UP000054166"/>
    </source>
</evidence>
<dbReference type="HOGENOM" id="CLU_1598542_0_0_1"/>
<dbReference type="STRING" id="765440.A0A0C3EY42"/>
<dbReference type="Proteomes" id="UP000054166">
    <property type="component" value="Unassembled WGS sequence"/>
</dbReference>
<dbReference type="AlphaFoldDB" id="A0A0C3EY42"/>
<dbReference type="InParanoid" id="A0A0C3EY42"/>
<protein>
    <submittedName>
        <fullName evidence="1">Uncharacterized protein</fullName>
    </submittedName>
</protein>
<name>A0A0C3EY42_PILCF</name>
<sequence length="179" mass="20324">MSSTSTSIQITSLPKLLSNGSNWPTYQECVLNTLTSKGLKRHVLGTAHKPEVPVEHNGSFYYQNSMNLLTDEELEKNEDEQDSYDQKQAAVQEIIYWTIDMSFFLQVKNEKTAADVWKKLILVHTEKGGMYETDLLTKLQNMQLTEGDNICTHLTAMTEIKECLAEISSPILPSQYELS</sequence>
<accession>A0A0C3EY42</accession>
<proteinExistence type="predicted"/>
<reference evidence="1 2" key="1">
    <citation type="submission" date="2014-04" db="EMBL/GenBank/DDBJ databases">
        <authorList>
            <consortium name="DOE Joint Genome Institute"/>
            <person name="Kuo A."/>
            <person name="Tarkka M."/>
            <person name="Buscot F."/>
            <person name="Kohler A."/>
            <person name="Nagy L.G."/>
            <person name="Floudas D."/>
            <person name="Copeland A."/>
            <person name="Barry K.W."/>
            <person name="Cichocki N."/>
            <person name="Veneault-Fourrey C."/>
            <person name="LaButti K."/>
            <person name="Lindquist E.A."/>
            <person name="Lipzen A."/>
            <person name="Lundell T."/>
            <person name="Morin E."/>
            <person name="Murat C."/>
            <person name="Sun H."/>
            <person name="Tunlid A."/>
            <person name="Henrissat B."/>
            <person name="Grigoriev I.V."/>
            <person name="Hibbett D.S."/>
            <person name="Martin F."/>
            <person name="Nordberg H.P."/>
            <person name="Cantor M.N."/>
            <person name="Hua S.X."/>
        </authorList>
    </citation>
    <scope>NUCLEOTIDE SEQUENCE [LARGE SCALE GENOMIC DNA]</scope>
    <source>
        <strain evidence="1 2">F 1598</strain>
    </source>
</reference>
<evidence type="ECO:0000313" key="1">
    <source>
        <dbReference type="EMBL" id="KIM72889.1"/>
    </source>
</evidence>